<name>A0A3M9MP40_9BACT</name>
<proteinExistence type="predicted"/>
<dbReference type="Proteomes" id="UP000272117">
    <property type="component" value="Unassembled WGS sequence"/>
</dbReference>
<protein>
    <submittedName>
        <fullName evidence="1">Uncharacterized protein</fullName>
    </submittedName>
</protein>
<reference evidence="1 2" key="1">
    <citation type="submission" date="2018-11" db="EMBL/GenBank/DDBJ databases">
        <title>Rufibacter latericius sp. nov., isolated from water in Baiyang Lake.</title>
        <authorList>
            <person name="Yang Y."/>
        </authorList>
    </citation>
    <scope>NUCLEOTIDE SEQUENCE [LARGE SCALE GENOMIC DNA]</scope>
    <source>
        <strain evidence="1 2">R-22-1c-1</strain>
    </source>
</reference>
<keyword evidence="2" id="KW-1185">Reference proteome</keyword>
<evidence type="ECO:0000313" key="2">
    <source>
        <dbReference type="Proteomes" id="UP000272117"/>
    </source>
</evidence>
<sequence>MFANELRLGNIVLEAGKPVALDVPRLISILKGNGAPFTPMPLTEEWLSGASYNALEHEFTFPELSQWALDPEYKEIVFNGGYIATSAPVEYVHQLQNFFFVMTGEELNLPLEAFQRTSSSS</sequence>
<evidence type="ECO:0000313" key="1">
    <source>
        <dbReference type="EMBL" id="RNI26458.1"/>
    </source>
</evidence>
<comment type="caution">
    <text evidence="1">The sequence shown here is derived from an EMBL/GenBank/DDBJ whole genome shotgun (WGS) entry which is preliminary data.</text>
</comment>
<organism evidence="1 2">
    <name type="scientific">Rufibacter latericius</name>
    <dbReference type="NCBI Taxonomy" id="2487040"/>
    <lineage>
        <taxon>Bacteria</taxon>
        <taxon>Pseudomonadati</taxon>
        <taxon>Bacteroidota</taxon>
        <taxon>Cytophagia</taxon>
        <taxon>Cytophagales</taxon>
        <taxon>Hymenobacteraceae</taxon>
        <taxon>Rufibacter</taxon>
    </lineage>
</organism>
<dbReference type="EMBL" id="RJJD01000007">
    <property type="protein sequence ID" value="RNI26458.1"/>
    <property type="molecule type" value="Genomic_DNA"/>
</dbReference>
<dbReference type="OrthoDB" id="956134at2"/>
<accession>A0A3M9MP40</accession>
<gene>
    <name evidence="1" type="ORF">EFB08_11595</name>
</gene>
<dbReference type="AlphaFoldDB" id="A0A3M9MP40"/>
<dbReference type="RefSeq" id="WP_123127138.1">
    <property type="nucleotide sequence ID" value="NZ_RJJD01000007.1"/>
</dbReference>